<comment type="caution">
    <text evidence="7">The sequence shown here is derived from an EMBL/GenBank/DDBJ whole genome shotgun (WGS) entry which is preliminary data.</text>
</comment>
<evidence type="ECO:0000313" key="8">
    <source>
        <dbReference type="Proteomes" id="UP001174936"/>
    </source>
</evidence>
<keyword evidence="8" id="KW-1185">Reference proteome</keyword>
<organism evidence="7 8">
    <name type="scientific">Cercophora newfieldiana</name>
    <dbReference type="NCBI Taxonomy" id="92897"/>
    <lineage>
        <taxon>Eukaryota</taxon>
        <taxon>Fungi</taxon>
        <taxon>Dikarya</taxon>
        <taxon>Ascomycota</taxon>
        <taxon>Pezizomycotina</taxon>
        <taxon>Sordariomycetes</taxon>
        <taxon>Sordariomycetidae</taxon>
        <taxon>Sordariales</taxon>
        <taxon>Lasiosphaeriaceae</taxon>
        <taxon>Cercophora</taxon>
    </lineage>
</organism>
<dbReference type="Gene3D" id="3.50.50.60">
    <property type="entry name" value="FAD/NAD(P)-binding domain"/>
    <property type="match status" value="1"/>
</dbReference>
<dbReference type="AlphaFoldDB" id="A0AA40CZS3"/>
<keyword evidence="4" id="KW-0274">FAD</keyword>
<keyword evidence="3" id="KW-0285">Flavoprotein</keyword>
<dbReference type="PANTHER" id="PTHR42784">
    <property type="entry name" value="PYRANOSE 2-OXIDASE"/>
    <property type="match status" value="1"/>
</dbReference>
<dbReference type="Pfam" id="PF05199">
    <property type="entry name" value="GMC_oxred_C"/>
    <property type="match status" value="1"/>
</dbReference>
<dbReference type="InterPro" id="IPR007867">
    <property type="entry name" value="GMC_OxRtase_C"/>
</dbReference>
<evidence type="ECO:0000256" key="2">
    <source>
        <dbReference type="ARBA" id="ARBA00010790"/>
    </source>
</evidence>
<protein>
    <recommendedName>
        <fullName evidence="6">Glucose-methanol-choline oxidoreductase C-terminal domain-containing protein</fullName>
    </recommendedName>
</protein>
<evidence type="ECO:0000313" key="7">
    <source>
        <dbReference type="EMBL" id="KAK0656527.1"/>
    </source>
</evidence>
<dbReference type="Proteomes" id="UP001174936">
    <property type="component" value="Unassembled WGS sequence"/>
</dbReference>
<proteinExistence type="inferred from homology"/>
<dbReference type="SUPFAM" id="SSF54373">
    <property type="entry name" value="FAD-linked reductases, C-terminal domain"/>
    <property type="match status" value="1"/>
</dbReference>
<feature type="domain" description="Glucose-methanol-choline oxidoreductase C-terminal" evidence="6">
    <location>
        <begin position="207"/>
        <end position="332"/>
    </location>
</feature>
<dbReference type="GO" id="GO:0016614">
    <property type="term" value="F:oxidoreductase activity, acting on CH-OH group of donors"/>
    <property type="evidence" value="ECO:0007669"/>
    <property type="project" value="InterPro"/>
</dbReference>
<dbReference type="SUPFAM" id="SSF51905">
    <property type="entry name" value="FAD/NAD(P)-binding domain"/>
    <property type="match status" value="1"/>
</dbReference>
<evidence type="ECO:0000259" key="6">
    <source>
        <dbReference type="Pfam" id="PF05199"/>
    </source>
</evidence>
<dbReference type="PANTHER" id="PTHR42784:SF1">
    <property type="entry name" value="PYRANOSE 2-OXIDASE"/>
    <property type="match status" value="1"/>
</dbReference>
<comment type="cofactor">
    <cofactor evidence="1">
        <name>FAD</name>
        <dbReference type="ChEBI" id="CHEBI:57692"/>
    </cofactor>
</comment>
<evidence type="ECO:0000256" key="1">
    <source>
        <dbReference type="ARBA" id="ARBA00001974"/>
    </source>
</evidence>
<dbReference type="EMBL" id="JAULSV010000001">
    <property type="protein sequence ID" value="KAK0656527.1"/>
    <property type="molecule type" value="Genomic_DNA"/>
</dbReference>
<dbReference type="InterPro" id="IPR036188">
    <property type="entry name" value="FAD/NAD-bd_sf"/>
</dbReference>
<sequence length="419" mass="46929">MIIQVDVLLRRNGCLQVFLAHHFLLILGYGLSEEYNIPYLCGQLVSYLSAIDLLSRQTGYYICAESGTSVFGPDLVDERAHRDQREQYVICAGAVLTLGILHQSGFGTDKLPPDDPKYLPAMGRFMTEQTLSFCQVILKDDLVQDNNTEDPLLFPLNDPDPRVCVRFSKNHPWHMQIHRDAFGYGEIPPNIDQRVVVDLRSFGYTEPNQNNCVTFDTNTNDGFGMPQPTFHFEMSNEDKEGCDKMFLDMVNIARHLGGFLPGAEPRYLPMGAALHICGTTYLRLGPGWRYPEDSVVDKTGKVHGITNLVLGGCGVIPTGNACNSTLTAAALALAAADQLNRDLTEDPDEQTTPGESESRQLFEAGMRVLKVLEDKGDLQLGEWVMRLNSIAAKQRDIFRTIADMDSWNLYQQTSTIRWR</sequence>
<name>A0AA40CZS3_9PEZI</name>
<reference evidence="7" key="1">
    <citation type="submission" date="2023-06" db="EMBL/GenBank/DDBJ databases">
        <title>Genome-scale phylogeny and comparative genomics of the fungal order Sordariales.</title>
        <authorList>
            <consortium name="Lawrence Berkeley National Laboratory"/>
            <person name="Hensen N."/>
            <person name="Bonometti L."/>
            <person name="Westerberg I."/>
            <person name="Brannstrom I.O."/>
            <person name="Guillou S."/>
            <person name="Cros-Aarteil S."/>
            <person name="Calhoun S."/>
            <person name="Haridas S."/>
            <person name="Kuo A."/>
            <person name="Mondo S."/>
            <person name="Pangilinan J."/>
            <person name="Riley R."/>
            <person name="Labutti K."/>
            <person name="Andreopoulos B."/>
            <person name="Lipzen A."/>
            <person name="Chen C."/>
            <person name="Yanf M."/>
            <person name="Daum C."/>
            <person name="Ng V."/>
            <person name="Clum A."/>
            <person name="Steindorff A."/>
            <person name="Ohm R."/>
            <person name="Martin F."/>
            <person name="Silar P."/>
            <person name="Natvig D."/>
            <person name="Lalanne C."/>
            <person name="Gautier V."/>
            <person name="Ament-Velasquez S.L."/>
            <person name="Kruys A."/>
            <person name="Hutchinson M.I."/>
            <person name="Powell A.J."/>
            <person name="Barry K."/>
            <person name="Miller A.N."/>
            <person name="Grigoriev I.V."/>
            <person name="Debuchy R."/>
            <person name="Gladieux P."/>
            <person name="Thoren M.H."/>
            <person name="Johannesson H."/>
        </authorList>
    </citation>
    <scope>NUCLEOTIDE SEQUENCE</scope>
    <source>
        <strain evidence="7">SMH2532-1</strain>
    </source>
</reference>
<evidence type="ECO:0000256" key="4">
    <source>
        <dbReference type="ARBA" id="ARBA00022827"/>
    </source>
</evidence>
<comment type="similarity">
    <text evidence="2">Belongs to the GMC oxidoreductase family.</text>
</comment>
<evidence type="ECO:0000256" key="3">
    <source>
        <dbReference type="ARBA" id="ARBA00022630"/>
    </source>
</evidence>
<accession>A0AA40CZS3</accession>
<dbReference type="InterPro" id="IPR051473">
    <property type="entry name" value="P2Ox-like"/>
</dbReference>
<keyword evidence="5" id="KW-0560">Oxidoreductase</keyword>
<evidence type="ECO:0000256" key="5">
    <source>
        <dbReference type="ARBA" id="ARBA00023002"/>
    </source>
</evidence>
<gene>
    <name evidence="7" type="ORF">B0T16DRAFT_452087</name>
</gene>